<organism evidence="1 2">
    <name type="scientific">Phlebia brevispora</name>
    <dbReference type="NCBI Taxonomy" id="194682"/>
    <lineage>
        <taxon>Eukaryota</taxon>
        <taxon>Fungi</taxon>
        <taxon>Dikarya</taxon>
        <taxon>Basidiomycota</taxon>
        <taxon>Agaricomycotina</taxon>
        <taxon>Agaricomycetes</taxon>
        <taxon>Polyporales</taxon>
        <taxon>Meruliaceae</taxon>
        <taxon>Phlebia</taxon>
    </lineage>
</organism>
<dbReference type="Proteomes" id="UP001148662">
    <property type="component" value="Unassembled WGS sequence"/>
</dbReference>
<protein>
    <submittedName>
        <fullName evidence="1">Uncharacterized protein</fullName>
    </submittedName>
</protein>
<reference evidence="1" key="1">
    <citation type="submission" date="2022-07" db="EMBL/GenBank/DDBJ databases">
        <title>Genome Sequence of Phlebia brevispora.</title>
        <authorList>
            <person name="Buettner E."/>
        </authorList>
    </citation>
    <scope>NUCLEOTIDE SEQUENCE</scope>
    <source>
        <strain evidence="1">MPL23</strain>
    </source>
</reference>
<evidence type="ECO:0000313" key="1">
    <source>
        <dbReference type="EMBL" id="KAJ3524627.1"/>
    </source>
</evidence>
<name>A0ACC1RSG6_9APHY</name>
<keyword evidence="2" id="KW-1185">Reference proteome</keyword>
<gene>
    <name evidence="1" type="ORF">NM688_g8530</name>
</gene>
<proteinExistence type="predicted"/>
<comment type="caution">
    <text evidence="1">The sequence shown here is derived from an EMBL/GenBank/DDBJ whole genome shotgun (WGS) entry which is preliminary data.</text>
</comment>
<evidence type="ECO:0000313" key="2">
    <source>
        <dbReference type="Proteomes" id="UP001148662"/>
    </source>
</evidence>
<sequence>MIAIPPRLRCMFAHDDRGDRRPISRGKTSPALDFFSMTDHVGSFVLESRADEGVRREVGWCAVGRKSTRKGSQAARDSLRMFLGTLVTPSTPCLIIEPRYIMDYAAAVSDACLEDHLADRMRLDAFKLGRSTFSSSNTNHPVQKSSHARSHSRSRSVSVPTHVSSACPTPATATVATPDGPPASPPLSTTNSKRNSHHRRQSSVSTRRESAEVMGVSLPAIPVSNTEDNINLGDKDSIRRRALWTLEGKTDVGAFSKVEIPELDSAQMEKRFEFPTKPSYPPGIGAGYGSGLSGLAGSKRDSFGRFSIPCSSKEQLHTLLEEEEEDEEEDDGGAHTEEDATIPEAQPESPVEVTITTPSAAPVRHRPVGLHLRPLSLAPGSVVQATNGDLPTPLPTPSPRPRPALKSLTLATSSSTDSCSGDSMDSIHGAAWKWQSLVLTTAPTPNVIARRPSLSEGPPPVQTNRRSSISYIPSNASYSVTGLPTPEMTPTSDRRYSTDSAGSDSSRSSRGSRSLSNSEHHFLYQAHAALVQRITDLERALSARPPSRPPSTASDVSVPSEVPNDEMLQLIADLKAERDELKRDVDGWRTRVSDCERQATLLMNRVEAERREAWVARERVGLLEVEKRSLEAMFQEKVTWGEEGWRKLEEVEKQLIGTRQECQELRTELQRRTNVEQECIRLAASLAEERKRREELERELEGMLATPTPTSFRVPPAPTVSRTMVFANRGGLGFRSIDSTDSSNTDVDSIDDSFDRHESSLKVVQEEDEDESYDSDANDSQYTEEDELARYEDEDENDSYAFQPSLSDSSFESTDDLPRETAHLLDASLDDVPDLTETRSNTASPAPASPPQTHTRRNSLVKAWTFPMHDEPLLLRNEPEEVDRFFGCLEDVDNSPPLGSKLTSVESGKNLFSRALAEADDDELPFMLPANVGFEVSESRSVLEVVEEEDEEEAQEDERKHLGPNDEFVGEEVEGGIIFTFSPPPPFDEPTESQPEDVSSSDDYDSCVSHPESVESDASESDASIEDSTVTAPTAEHVAVSPSLDARQGELDLVP</sequence>
<accession>A0ACC1RSG6</accession>
<dbReference type="EMBL" id="JANHOG010002322">
    <property type="protein sequence ID" value="KAJ3524627.1"/>
    <property type="molecule type" value="Genomic_DNA"/>
</dbReference>